<accession>A0A2S5KXC1</accession>
<feature type="domain" description="ABC transporter" evidence="3">
    <location>
        <begin position="6"/>
        <end position="193"/>
    </location>
</feature>
<dbReference type="GO" id="GO:0005524">
    <property type="term" value="F:ATP binding"/>
    <property type="evidence" value="ECO:0007669"/>
    <property type="project" value="UniProtKB-KW"/>
</dbReference>
<name>A0A2S5KXC1_9PROT</name>
<dbReference type="AlphaFoldDB" id="A0A2S5KXC1"/>
<dbReference type="GO" id="GO:0016887">
    <property type="term" value="F:ATP hydrolysis activity"/>
    <property type="evidence" value="ECO:0007669"/>
    <property type="project" value="InterPro"/>
</dbReference>
<dbReference type="InterPro" id="IPR027417">
    <property type="entry name" value="P-loop_NTPase"/>
</dbReference>
<dbReference type="OrthoDB" id="5290460at2"/>
<evidence type="ECO:0000259" key="3">
    <source>
        <dbReference type="PROSITE" id="PS50893"/>
    </source>
</evidence>
<dbReference type="Gene3D" id="3.40.50.300">
    <property type="entry name" value="P-loop containing nucleotide triphosphate hydrolases"/>
    <property type="match status" value="2"/>
</dbReference>
<keyword evidence="2 4" id="KW-0067">ATP-binding</keyword>
<protein>
    <submittedName>
        <fullName evidence="4">ATP-binding protein</fullName>
    </submittedName>
</protein>
<dbReference type="Pfam" id="PF00005">
    <property type="entry name" value="ABC_tran"/>
    <property type="match status" value="1"/>
</dbReference>
<reference evidence="4 5" key="1">
    <citation type="submission" date="2018-02" db="EMBL/GenBank/DDBJ databases">
        <title>novel marine gammaproteobacteria from coastal saline agro ecosystem.</title>
        <authorList>
            <person name="Krishnan R."/>
            <person name="Ramesh Kumar N."/>
        </authorList>
    </citation>
    <scope>NUCLEOTIDE SEQUENCE [LARGE SCALE GENOMIC DNA]</scope>
    <source>
        <strain evidence="4 5">228</strain>
    </source>
</reference>
<dbReference type="InterPro" id="IPR003593">
    <property type="entry name" value="AAA+_ATPase"/>
</dbReference>
<dbReference type="PANTHER" id="PTHR43119:SF1">
    <property type="entry name" value="ABC TRANSPORTER DOMAIN-CONTAINING PROTEIN"/>
    <property type="match status" value="1"/>
</dbReference>
<dbReference type="Proteomes" id="UP000238196">
    <property type="component" value="Unassembled WGS sequence"/>
</dbReference>
<proteinExistence type="predicted"/>
<comment type="caution">
    <text evidence="4">The sequence shown here is derived from an EMBL/GenBank/DDBJ whole genome shotgun (WGS) entry which is preliminary data.</text>
</comment>
<dbReference type="PANTHER" id="PTHR43119">
    <property type="entry name" value="ABC TRANSPORT PROTEIN ATP-BINDING COMPONENT-RELATED"/>
    <property type="match status" value="1"/>
</dbReference>
<dbReference type="EMBL" id="PRLP01000008">
    <property type="protein sequence ID" value="PPC78926.1"/>
    <property type="molecule type" value="Genomic_DNA"/>
</dbReference>
<dbReference type="CDD" id="cd00267">
    <property type="entry name" value="ABC_ATPase"/>
    <property type="match status" value="1"/>
</dbReference>
<dbReference type="PROSITE" id="PS50893">
    <property type="entry name" value="ABC_TRANSPORTER_2"/>
    <property type="match status" value="1"/>
</dbReference>
<sequence length="193" mass="21526">MTAPLLRIEDVATANSPALSLNLHGGELIGLAGPSGIGKSQLFKAVADLLPHRGHLWLDGKAQQDIAPAHWRQQIGYLPAQVHWWGNRVAEHFNQQPPLGHLGLPDSIWHQPLLQLSTGEKQRLALLRLLQNKPRVLLLDEPTASLDAVNVERVERHVQDYLQQHQAAALWISHDPQQLQRLCQHIITLRAAA</sequence>
<evidence type="ECO:0000313" key="5">
    <source>
        <dbReference type="Proteomes" id="UP000238196"/>
    </source>
</evidence>
<gene>
    <name evidence="4" type="ORF">C4K68_02680</name>
</gene>
<keyword evidence="1" id="KW-0547">Nucleotide-binding</keyword>
<evidence type="ECO:0000313" key="4">
    <source>
        <dbReference type="EMBL" id="PPC78926.1"/>
    </source>
</evidence>
<dbReference type="SMART" id="SM00382">
    <property type="entry name" value="AAA"/>
    <property type="match status" value="1"/>
</dbReference>
<evidence type="ECO:0000256" key="2">
    <source>
        <dbReference type="ARBA" id="ARBA00022840"/>
    </source>
</evidence>
<dbReference type="InterPro" id="IPR003439">
    <property type="entry name" value="ABC_transporter-like_ATP-bd"/>
</dbReference>
<dbReference type="SUPFAM" id="SSF52540">
    <property type="entry name" value="P-loop containing nucleoside triphosphate hydrolases"/>
    <property type="match status" value="1"/>
</dbReference>
<organism evidence="4 5">
    <name type="scientific">Proteobacteria bacterium 228</name>
    <dbReference type="NCBI Taxonomy" id="2083153"/>
    <lineage>
        <taxon>Bacteria</taxon>
        <taxon>Pseudomonadati</taxon>
        <taxon>Pseudomonadota</taxon>
    </lineage>
</organism>
<evidence type="ECO:0000256" key="1">
    <source>
        <dbReference type="ARBA" id="ARBA00022741"/>
    </source>
</evidence>